<comment type="caution">
    <text evidence="1">The sequence shown here is derived from an EMBL/GenBank/DDBJ whole genome shotgun (WGS) entry which is preliminary data.</text>
</comment>
<evidence type="ECO:0000313" key="1">
    <source>
        <dbReference type="EMBL" id="EPR67681.1"/>
    </source>
</evidence>
<organism evidence="1 2">
    <name type="scientific">Cyclobacterium qasimii M12-11B</name>
    <dbReference type="NCBI Taxonomy" id="641524"/>
    <lineage>
        <taxon>Bacteria</taxon>
        <taxon>Pseudomonadati</taxon>
        <taxon>Bacteroidota</taxon>
        <taxon>Cytophagia</taxon>
        <taxon>Cytophagales</taxon>
        <taxon>Cyclobacteriaceae</taxon>
        <taxon>Cyclobacterium</taxon>
    </lineage>
</organism>
<reference evidence="1 2" key="1">
    <citation type="journal article" date="2013" name="Genome Announc.">
        <title>Draft Genome Sequence of Cyclobacterium qasimii Strain M12-11BT, Isolated from Arctic Marine Sediment.</title>
        <authorList>
            <person name="Shivaji S."/>
            <person name="Ara S."/>
            <person name="Singh A."/>
            <person name="Kumar Pinnaka A."/>
        </authorList>
    </citation>
    <scope>NUCLEOTIDE SEQUENCE [LARGE SCALE GENOMIC DNA]</scope>
    <source>
        <strain evidence="1 2">M12-11B</strain>
    </source>
</reference>
<dbReference type="Proteomes" id="UP000014974">
    <property type="component" value="Unassembled WGS sequence"/>
</dbReference>
<evidence type="ECO:0000313" key="2">
    <source>
        <dbReference type="Proteomes" id="UP000014974"/>
    </source>
</evidence>
<name>S7VCI1_9BACT</name>
<dbReference type="STRING" id="641524.ADICYQ_3321"/>
<protein>
    <submittedName>
        <fullName evidence="1">Uncharacterized protein</fullName>
    </submittedName>
</protein>
<dbReference type="EMBL" id="ATNM01000116">
    <property type="protein sequence ID" value="EPR67681.1"/>
    <property type="molecule type" value="Genomic_DNA"/>
</dbReference>
<sequence length="57" mass="6674">MANERKIISKPVPIFEPFSVKKEFGIKLKLLKIRIKNPTVKLKMANVKKKSSFWPFT</sequence>
<accession>S7VCI1</accession>
<dbReference type="AlphaFoldDB" id="S7VCI1"/>
<gene>
    <name evidence="1" type="ORF">ADICYQ_3321</name>
</gene>
<proteinExistence type="predicted"/>